<evidence type="ECO:0000256" key="1">
    <source>
        <dbReference type="ARBA" id="ARBA00004141"/>
    </source>
</evidence>
<evidence type="ECO:0000256" key="9">
    <source>
        <dbReference type="ARBA" id="ARBA00023136"/>
    </source>
</evidence>
<dbReference type="Pfam" id="PF12698">
    <property type="entry name" value="ABC2_membrane_3"/>
    <property type="match status" value="1"/>
</dbReference>
<feature type="domain" description="ABC transporter" evidence="11">
    <location>
        <begin position="1270"/>
        <end position="1498"/>
    </location>
</feature>
<feature type="transmembrane region" description="Helical" evidence="10">
    <location>
        <begin position="1009"/>
        <end position="1029"/>
    </location>
</feature>
<protein>
    <submittedName>
        <fullName evidence="12">P-loop containing nucleoside triphosphate hydrolase protein</fullName>
    </submittedName>
</protein>
<dbReference type="InterPro" id="IPR003593">
    <property type="entry name" value="AAA+_ATPase"/>
</dbReference>
<dbReference type="PANTHER" id="PTHR19229:SF36">
    <property type="entry name" value="ATP-BINDING CASSETTE SUB-FAMILY A MEMBER 2"/>
    <property type="match status" value="1"/>
</dbReference>
<evidence type="ECO:0000256" key="5">
    <source>
        <dbReference type="ARBA" id="ARBA00022737"/>
    </source>
</evidence>
<keyword evidence="5" id="KW-0677">Repeat</keyword>
<keyword evidence="12" id="KW-0378">Hydrolase</keyword>
<feature type="transmembrane region" description="Helical" evidence="10">
    <location>
        <begin position="1116"/>
        <end position="1141"/>
    </location>
</feature>
<keyword evidence="4 10" id="KW-0812">Transmembrane</keyword>
<feature type="transmembrane region" description="Helical" evidence="10">
    <location>
        <begin position="825"/>
        <end position="843"/>
    </location>
</feature>
<name>A0A9P6CUB8_9AGAR</name>
<accession>A0A9P6CUB8</accession>
<keyword evidence="6" id="KW-0547">Nucleotide-binding</keyword>
<gene>
    <name evidence="12" type="ORF">BDN70DRAFT_878785</name>
</gene>
<feature type="transmembrane region" description="Helical" evidence="10">
    <location>
        <begin position="1086"/>
        <end position="1110"/>
    </location>
</feature>
<comment type="subcellular location">
    <subcellularLocation>
        <location evidence="1">Membrane</location>
        <topology evidence="1">Multi-pass membrane protein</topology>
    </subcellularLocation>
</comment>
<keyword evidence="13" id="KW-1185">Reference proteome</keyword>
<proteinExistence type="inferred from homology"/>
<feature type="transmembrane region" description="Helical" evidence="10">
    <location>
        <begin position="407"/>
        <end position="428"/>
    </location>
</feature>
<feature type="transmembrane region" description="Helical" evidence="10">
    <location>
        <begin position="367"/>
        <end position="387"/>
    </location>
</feature>
<evidence type="ECO:0000313" key="13">
    <source>
        <dbReference type="Proteomes" id="UP000807469"/>
    </source>
</evidence>
<evidence type="ECO:0000256" key="2">
    <source>
        <dbReference type="ARBA" id="ARBA00008869"/>
    </source>
</evidence>
<feature type="transmembrane region" description="Helical" evidence="10">
    <location>
        <begin position="1202"/>
        <end position="1224"/>
    </location>
</feature>
<dbReference type="InterPro" id="IPR003439">
    <property type="entry name" value="ABC_transporter-like_ATP-bd"/>
</dbReference>
<dbReference type="InterPro" id="IPR017871">
    <property type="entry name" value="ABC_transporter-like_CS"/>
</dbReference>
<dbReference type="GO" id="GO:0140359">
    <property type="term" value="F:ABC-type transporter activity"/>
    <property type="evidence" value="ECO:0007669"/>
    <property type="project" value="InterPro"/>
</dbReference>
<organism evidence="12 13">
    <name type="scientific">Pholiota conissans</name>
    <dbReference type="NCBI Taxonomy" id="109636"/>
    <lineage>
        <taxon>Eukaryota</taxon>
        <taxon>Fungi</taxon>
        <taxon>Dikarya</taxon>
        <taxon>Basidiomycota</taxon>
        <taxon>Agaricomycotina</taxon>
        <taxon>Agaricomycetes</taxon>
        <taxon>Agaricomycetidae</taxon>
        <taxon>Agaricales</taxon>
        <taxon>Agaricineae</taxon>
        <taxon>Strophariaceae</taxon>
        <taxon>Pholiota</taxon>
    </lineage>
</organism>
<dbReference type="EMBL" id="MU155213">
    <property type="protein sequence ID" value="KAF9479407.1"/>
    <property type="molecule type" value="Genomic_DNA"/>
</dbReference>
<dbReference type="SMART" id="SM00382">
    <property type="entry name" value="AAA"/>
    <property type="match status" value="2"/>
</dbReference>
<dbReference type="PANTHER" id="PTHR19229">
    <property type="entry name" value="ATP-BINDING CASSETTE TRANSPORTER SUBFAMILY A ABCA"/>
    <property type="match status" value="1"/>
</dbReference>
<feature type="transmembrane region" description="Helical" evidence="10">
    <location>
        <begin position="223"/>
        <end position="246"/>
    </location>
</feature>
<evidence type="ECO:0000259" key="11">
    <source>
        <dbReference type="PROSITE" id="PS50893"/>
    </source>
</evidence>
<dbReference type="GO" id="GO:0016887">
    <property type="term" value="F:ATP hydrolysis activity"/>
    <property type="evidence" value="ECO:0007669"/>
    <property type="project" value="InterPro"/>
</dbReference>
<keyword evidence="7" id="KW-0067">ATP-binding</keyword>
<dbReference type="InterPro" id="IPR026082">
    <property type="entry name" value="ABCA"/>
</dbReference>
<keyword evidence="8 10" id="KW-1133">Transmembrane helix</keyword>
<dbReference type="OrthoDB" id="8061355at2759"/>
<dbReference type="InterPro" id="IPR013525">
    <property type="entry name" value="ABC2_TM"/>
</dbReference>
<dbReference type="GO" id="GO:0005319">
    <property type="term" value="F:lipid transporter activity"/>
    <property type="evidence" value="ECO:0007669"/>
    <property type="project" value="TreeGrafter"/>
</dbReference>
<feature type="transmembrane region" description="Helical" evidence="10">
    <location>
        <begin position="26"/>
        <end position="46"/>
    </location>
</feature>
<feature type="transmembrane region" description="Helical" evidence="10">
    <location>
        <begin position="309"/>
        <end position="332"/>
    </location>
</feature>
<evidence type="ECO:0000256" key="10">
    <source>
        <dbReference type="SAM" id="Phobius"/>
    </source>
</evidence>
<evidence type="ECO:0000313" key="12">
    <source>
        <dbReference type="EMBL" id="KAF9479407.1"/>
    </source>
</evidence>
<evidence type="ECO:0000256" key="6">
    <source>
        <dbReference type="ARBA" id="ARBA00022741"/>
    </source>
</evidence>
<evidence type="ECO:0000256" key="4">
    <source>
        <dbReference type="ARBA" id="ARBA00022692"/>
    </source>
</evidence>
<feature type="domain" description="ABC transporter" evidence="11">
    <location>
        <begin position="460"/>
        <end position="694"/>
    </location>
</feature>
<comment type="similarity">
    <text evidence="2">Belongs to the ABC transporter superfamily. ABCA family.</text>
</comment>
<feature type="transmembrane region" description="Helical" evidence="10">
    <location>
        <begin position="275"/>
        <end position="297"/>
    </location>
</feature>
<dbReference type="PROSITE" id="PS50893">
    <property type="entry name" value="ABC_TRANSPORTER_2"/>
    <property type="match status" value="2"/>
</dbReference>
<feature type="transmembrane region" description="Helical" evidence="10">
    <location>
        <begin position="1049"/>
        <end position="1074"/>
    </location>
</feature>
<feature type="transmembrane region" description="Helical" evidence="10">
    <location>
        <begin position="1153"/>
        <end position="1171"/>
    </location>
</feature>
<dbReference type="GO" id="GO:0016020">
    <property type="term" value="C:membrane"/>
    <property type="evidence" value="ECO:0007669"/>
    <property type="project" value="UniProtKB-SubCell"/>
</dbReference>
<dbReference type="SUPFAM" id="SSF52540">
    <property type="entry name" value="P-loop containing nucleoside triphosphate hydrolases"/>
    <property type="match status" value="2"/>
</dbReference>
<evidence type="ECO:0000256" key="3">
    <source>
        <dbReference type="ARBA" id="ARBA00022448"/>
    </source>
</evidence>
<evidence type="ECO:0000256" key="7">
    <source>
        <dbReference type="ARBA" id="ARBA00022840"/>
    </source>
</evidence>
<feature type="transmembrane region" description="Helical" evidence="10">
    <location>
        <begin position="338"/>
        <end position="360"/>
    </location>
</feature>
<dbReference type="PROSITE" id="PS00211">
    <property type="entry name" value="ABC_TRANSPORTER_1"/>
    <property type="match status" value="1"/>
</dbReference>
<dbReference type="Gene3D" id="3.40.50.300">
    <property type="entry name" value="P-loop containing nucleotide triphosphate hydrolases"/>
    <property type="match status" value="2"/>
</dbReference>
<evidence type="ECO:0000256" key="8">
    <source>
        <dbReference type="ARBA" id="ARBA00022989"/>
    </source>
</evidence>
<dbReference type="GO" id="GO:0005524">
    <property type="term" value="F:ATP binding"/>
    <property type="evidence" value="ECO:0007669"/>
    <property type="project" value="UniProtKB-KW"/>
</dbReference>
<sequence length="1604" mass="175879">MFTKSLFWRQFTALFVKNFLIVRKHWLTNLLRCLIFPIAYGIFLAYTPRFFGKAPNLGLGTISPVLQIQDAFDGSRPLVWADNTNGTGFITAKAIMGQISKNFTLKQLNALKEVENTQQVQQACLLNFNGASGCFSTVTFETIPTTAGSDNRSVEYIIRYDDGVQHINIAKHDTDFETKLLAVQWAIDQAVIELSTGQQVALPMHLPYTHQLNDTSIFNSNRIVFLSLVGSFCGLAFILIFTGATYQLAGGVAIERATHLTSHLRAMGTLDSARILSWHLSISMLYLPAWILVGVIWHARLFINTPIGAIIGTHILSGLSHISWTFFVSVPFSKNPQLAAVVTTVLVLVLAVIPMELALLGTLVPAILSFFFPPMFYIFTLKVFAGFETWGDPFSVDVADPAYGVTLQPIMIASAFAIVLWPCLAVLWERLLYKIANPSNISFRRNEAQDAITIDPSLAISVRNVRKTFNTSMFRRKSKNVVAIADLSFDVPSYGIFALLGPNGAGKSTIMSIIGGLLGPTSGTITFAGNTAQPPRGTLGLVPQKNVLFPELTCLQTLRLWNEIKAVDGTSSEKALEQLIRDCDLESKVHAEAGTLSGGQKRKLQLTIGLVGGSKIILVDECTSGVDPLSRRALWKTLTTYRNERTIILTTHFLDEADFLADRIAVLASPGKLIACDTPVALKSTMGDGYSISVKFSTFQYTGNLYDAIKAVAPDTIMTDNDDGGFIYELKTKNLGTIAGAVRVTENSKARFGIVSYDVLGTTIEDIFLDLLAQEDNENPMNDAEKKIFETKVSDIKLSPSRPRSPWAQALTIFHKRALILRRSWVAPLIALFVGISGAWWPIRFISGGTTSCAHTAFDQEFFTSSYPPILSPASVLAAPLGLDATMNASLPELYIPQFSFQHAADNETSFDPFFPIVDQQTLLANVSANFTSFEMEGALSLDFGKNEFLVAYEVSLSGLGLFSIASNLMWKHVINTTSPANLPIAPRIAPSYARLPSMSSQSLQSLEWLSIFGAAMSIFPAFFTIYIANERQSSVQAMQLSNGLANPLGMWLGHLMFDSIFSVITATVIVIVYATVKEKFQGIGVLWLIICLYGWAGTLLSYVIVTFVASPLGAFAVSVISQFIIYLLYLTGYIVTLFSATPADIPKVMQTIHFTLALISPINSLMRAGLVTVNQFSLLCDGENLATGAALVSITRFGGPILYLVVWIIVLLLVLAQIDSRFIHLPRSKKSQRAAMSLDEKNGKNEKAFNPDVLAEAQHAMSPKTSDPLRILNVSKSYDGARVVDRVSFTIPHHALFVLLGPNGAGKTTTFDMIRGHIKPDSGDVKINETSVYEDLTKARVSFGVCPQFTAVDAHLTVREHLYIYGRFRGLAGDDLRNNIDSLLSATGLDAYENRLATKLSGGNQRKLALSIALIGNPPVVLVDEYSTGIDARMKRELWAVLKQVTSDKAVFLTTHSMEEASYLATKVGIMSKRMLAVGTPDELESRNASYEVHFSCHSREDLVKVKAVMARMPGARMVDDVATRFEVPIGQSDEATGLMSIASIFEVLSQEEDFPDFTVGKSTLETAFIKIINDDVASNREQQLLLGDDLAPAKKKRFFGLF</sequence>
<dbReference type="Proteomes" id="UP000807469">
    <property type="component" value="Unassembled WGS sequence"/>
</dbReference>
<keyword evidence="3" id="KW-0813">Transport</keyword>
<reference evidence="12" key="1">
    <citation type="submission" date="2020-11" db="EMBL/GenBank/DDBJ databases">
        <authorList>
            <consortium name="DOE Joint Genome Institute"/>
            <person name="Ahrendt S."/>
            <person name="Riley R."/>
            <person name="Andreopoulos W."/>
            <person name="Labutti K."/>
            <person name="Pangilinan J."/>
            <person name="Ruiz-Duenas F.J."/>
            <person name="Barrasa J.M."/>
            <person name="Sanchez-Garcia M."/>
            <person name="Camarero S."/>
            <person name="Miyauchi S."/>
            <person name="Serrano A."/>
            <person name="Linde D."/>
            <person name="Babiker R."/>
            <person name="Drula E."/>
            <person name="Ayuso-Fernandez I."/>
            <person name="Pacheco R."/>
            <person name="Padilla G."/>
            <person name="Ferreira P."/>
            <person name="Barriuso J."/>
            <person name="Kellner H."/>
            <person name="Castanera R."/>
            <person name="Alfaro M."/>
            <person name="Ramirez L."/>
            <person name="Pisabarro A.G."/>
            <person name="Kuo A."/>
            <person name="Tritt A."/>
            <person name="Lipzen A."/>
            <person name="He G."/>
            <person name="Yan M."/>
            <person name="Ng V."/>
            <person name="Cullen D."/>
            <person name="Martin F."/>
            <person name="Rosso M.-N."/>
            <person name="Henrissat B."/>
            <person name="Hibbett D."/>
            <person name="Martinez A.T."/>
            <person name="Grigoriev I.V."/>
        </authorList>
    </citation>
    <scope>NUCLEOTIDE SEQUENCE</scope>
    <source>
        <strain evidence="12">CIRM-BRFM 674</strain>
    </source>
</reference>
<dbReference type="Pfam" id="PF00005">
    <property type="entry name" value="ABC_tran"/>
    <property type="match status" value="2"/>
</dbReference>
<dbReference type="CDD" id="cd03263">
    <property type="entry name" value="ABC_subfamily_A"/>
    <property type="match status" value="2"/>
</dbReference>
<dbReference type="InterPro" id="IPR027417">
    <property type="entry name" value="P-loop_NTPase"/>
</dbReference>
<keyword evidence="9 10" id="KW-0472">Membrane</keyword>
<comment type="caution">
    <text evidence="12">The sequence shown here is derived from an EMBL/GenBank/DDBJ whole genome shotgun (WGS) entry which is preliminary data.</text>
</comment>